<proteinExistence type="predicted"/>
<evidence type="ECO:0000256" key="1">
    <source>
        <dbReference type="SAM" id="SignalP"/>
    </source>
</evidence>
<dbReference type="AlphaFoldDB" id="A0A397VP80"/>
<organism evidence="2 3">
    <name type="scientific">Gigaspora rosea</name>
    <dbReference type="NCBI Taxonomy" id="44941"/>
    <lineage>
        <taxon>Eukaryota</taxon>
        <taxon>Fungi</taxon>
        <taxon>Fungi incertae sedis</taxon>
        <taxon>Mucoromycota</taxon>
        <taxon>Glomeromycotina</taxon>
        <taxon>Glomeromycetes</taxon>
        <taxon>Diversisporales</taxon>
        <taxon>Gigasporaceae</taxon>
        <taxon>Gigaspora</taxon>
    </lineage>
</organism>
<keyword evidence="1" id="KW-0732">Signal</keyword>
<comment type="caution">
    <text evidence="2">The sequence shown here is derived from an EMBL/GenBank/DDBJ whole genome shotgun (WGS) entry which is preliminary data.</text>
</comment>
<accession>A0A397VP80</accession>
<sequence>MLLKCIVMMLIAHLVLVSAFSFEAWSQNNFQGTSKTYTQRGTFKPGFTIKSYRWDSPSNDGCCVKMCNDGNDVGDWCPSHSNGLPSSDFNEVVIGCNDEQLVCT</sequence>
<name>A0A397VP80_9GLOM</name>
<dbReference type="STRING" id="44941.A0A397VP80"/>
<feature type="chain" id="PRO_5017201507" evidence="1">
    <location>
        <begin position="20"/>
        <end position="104"/>
    </location>
</feature>
<dbReference type="OrthoDB" id="2316279at2759"/>
<protein>
    <submittedName>
        <fullName evidence="2">Uncharacterized protein</fullName>
    </submittedName>
</protein>
<gene>
    <name evidence="2" type="ORF">C2G38_2074559</name>
</gene>
<keyword evidence="3" id="KW-1185">Reference proteome</keyword>
<feature type="signal peptide" evidence="1">
    <location>
        <begin position="1"/>
        <end position="19"/>
    </location>
</feature>
<dbReference type="EMBL" id="QKWP01000292">
    <property type="protein sequence ID" value="RIB22789.1"/>
    <property type="molecule type" value="Genomic_DNA"/>
</dbReference>
<evidence type="ECO:0000313" key="3">
    <source>
        <dbReference type="Proteomes" id="UP000266673"/>
    </source>
</evidence>
<dbReference type="Proteomes" id="UP000266673">
    <property type="component" value="Unassembled WGS sequence"/>
</dbReference>
<reference evidence="2 3" key="1">
    <citation type="submission" date="2018-06" db="EMBL/GenBank/DDBJ databases">
        <title>Comparative genomics reveals the genomic features of Rhizophagus irregularis, R. cerebriforme, R. diaphanum and Gigaspora rosea, and their symbiotic lifestyle signature.</title>
        <authorList>
            <person name="Morin E."/>
            <person name="San Clemente H."/>
            <person name="Chen E.C.H."/>
            <person name="De La Providencia I."/>
            <person name="Hainaut M."/>
            <person name="Kuo A."/>
            <person name="Kohler A."/>
            <person name="Murat C."/>
            <person name="Tang N."/>
            <person name="Roy S."/>
            <person name="Loubradou J."/>
            <person name="Henrissat B."/>
            <person name="Grigoriev I.V."/>
            <person name="Corradi N."/>
            <person name="Roux C."/>
            <person name="Martin F.M."/>
        </authorList>
    </citation>
    <scope>NUCLEOTIDE SEQUENCE [LARGE SCALE GENOMIC DNA]</scope>
    <source>
        <strain evidence="2 3">DAOM 194757</strain>
    </source>
</reference>
<evidence type="ECO:0000313" key="2">
    <source>
        <dbReference type="EMBL" id="RIB22789.1"/>
    </source>
</evidence>